<gene>
    <name evidence="2" type="ORF">ACOF00016_LOCUS17087</name>
</gene>
<sequence>MSEDKNDELLPETPVGSKPCPCFVVFLRLLLLYLKKQGDGKTYETLRRRVQVCVEKANRQESGYECVGKAIMKEIPHIVSNTDLRRVQAMLRHRVQQKKARQQAQNPEQSSDDSNSYGGCDKFFERVSALKSEQRPVWEEDP</sequence>
<dbReference type="EMBL" id="HBIM01023091">
    <property type="protein sequence ID" value="CAE0420300.1"/>
    <property type="molecule type" value="Transcribed_RNA"/>
</dbReference>
<protein>
    <submittedName>
        <fullName evidence="2">Uncharacterized protein</fullName>
    </submittedName>
</protein>
<feature type="compositionally biased region" description="Polar residues" evidence="1">
    <location>
        <begin position="106"/>
        <end position="117"/>
    </location>
</feature>
<dbReference type="AlphaFoldDB" id="A0A7S3LG05"/>
<accession>A0A7S3LG05</accession>
<feature type="region of interest" description="Disordered" evidence="1">
    <location>
        <begin position="95"/>
        <end position="120"/>
    </location>
</feature>
<evidence type="ECO:0000256" key="1">
    <source>
        <dbReference type="SAM" id="MobiDB-lite"/>
    </source>
</evidence>
<reference evidence="2" key="1">
    <citation type="submission" date="2021-01" db="EMBL/GenBank/DDBJ databases">
        <authorList>
            <person name="Corre E."/>
            <person name="Pelletier E."/>
            <person name="Niang G."/>
            <person name="Scheremetjew M."/>
            <person name="Finn R."/>
            <person name="Kale V."/>
            <person name="Holt S."/>
            <person name="Cochrane G."/>
            <person name="Meng A."/>
            <person name="Brown T."/>
            <person name="Cohen L."/>
        </authorList>
    </citation>
    <scope>NUCLEOTIDE SEQUENCE</scope>
    <source>
        <strain evidence="2">CCMP127</strain>
    </source>
</reference>
<organism evidence="2">
    <name type="scientific">Amphora coffeiformis</name>
    <dbReference type="NCBI Taxonomy" id="265554"/>
    <lineage>
        <taxon>Eukaryota</taxon>
        <taxon>Sar</taxon>
        <taxon>Stramenopiles</taxon>
        <taxon>Ochrophyta</taxon>
        <taxon>Bacillariophyta</taxon>
        <taxon>Bacillariophyceae</taxon>
        <taxon>Bacillariophycidae</taxon>
        <taxon>Thalassiophysales</taxon>
        <taxon>Catenulaceae</taxon>
        <taxon>Amphora</taxon>
    </lineage>
</organism>
<proteinExistence type="predicted"/>
<evidence type="ECO:0000313" key="2">
    <source>
        <dbReference type="EMBL" id="CAE0420300.1"/>
    </source>
</evidence>
<name>A0A7S3LG05_9STRA</name>